<evidence type="ECO:0000256" key="10">
    <source>
        <dbReference type="ARBA" id="ARBA00023098"/>
    </source>
</evidence>
<dbReference type="GO" id="GO:0016020">
    <property type="term" value="C:membrane"/>
    <property type="evidence" value="ECO:0007669"/>
    <property type="project" value="GOC"/>
</dbReference>
<gene>
    <name evidence="13" type="primary">lpxC</name>
    <name evidence="13" type="ORF">OCH7691_01531</name>
</gene>
<dbReference type="AlphaFoldDB" id="A0A1Y5SC50"/>
<evidence type="ECO:0000256" key="5">
    <source>
        <dbReference type="ARBA" id="ARBA00022516"/>
    </source>
</evidence>
<keyword evidence="6" id="KW-0441">Lipid A biosynthesis</keyword>
<dbReference type="InterPro" id="IPR004463">
    <property type="entry name" value="UDP-acyl_GlcNac_deAcase"/>
</dbReference>
<comment type="function">
    <text evidence="2">Catalyzes the hydrolysis of UDP-3-O-myristoyl-N-acetylglucosamine to form UDP-3-O-myristoylglucosamine and acetate, the committed step in lipid A biosynthesis.</text>
</comment>
<dbReference type="PANTHER" id="PTHR33694:SF1">
    <property type="entry name" value="UDP-3-O-ACYL-N-ACETYLGLUCOSAMINE DEACETYLASE 1, MITOCHONDRIAL-RELATED"/>
    <property type="match status" value="1"/>
</dbReference>
<dbReference type="GO" id="GO:0046872">
    <property type="term" value="F:metal ion binding"/>
    <property type="evidence" value="ECO:0007669"/>
    <property type="project" value="UniProtKB-KW"/>
</dbReference>
<organism evidence="13 14">
    <name type="scientific">Oceanibacterium hippocampi</name>
    <dbReference type="NCBI Taxonomy" id="745714"/>
    <lineage>
        <taxon>Bacteria</taxon>
        <taxon>Pseudomonadati</taxon>
        <taxon>Pseudomonadota</taxon>
        <taxon>Alphaproteobacteria</taxon>
        <taxon>Sneathiellales</taxon>
        <taxon>Sneathiellaceae</taxon>
        <taxon>Oceanibacterium</taxon>
    </lineage>
</organism>
<evidence type="ECO:0000256" key="2">
    <source>
        <dbReference type="ARBA" id="ARBA00002923"/>
    </source>
</evidence>
<keyword evidence="8 13" id="KW-0378">Hydrolase</keyword>
<evidence type="ECO:0000256" key="12">
    <source>
        <dbReference type="NCBIfam" id="TIGR00325"/>
    </source>
</evidence>
<keyword evidence="9" id="KW-0862">Zinc</keyword>
<sequence>MIEARYTAVADTMLCTTLGNPGGAKVATVEHLLAALSGLGIDNLVIELDGPEVPAVDGSSAPFVALLEGIGLVRQDAVRRYIRIERALRVEDGERFVAVEPADGFEIGFRIRFRNPHIGEQSCRFELSDGVFQRELAGARTFGLFEDVSRMKAMGLAQGGSLDNAVVVGDDGVMNEDGLRFGNEFVRHKALDAIGDLYLAGAPILGRFHGDLAGHSLNVALLQALFADETAWSYVDGEGNRLAAGAPWPSSRAAAPAHA</sequence>
<dbReference type="InterPro" id="IPR020568">
    <property type="entry name" value="Ribosomal_Su5_D2-typ_SF"/>
</dbReference>
<dbReference type="Proteomes" id="UP000193200">
    <property type="component" value="Unassembled WGS sequence"/>
</dbReference>
<dbReference type="FunCoup" id="A0A1Y5SC50">
    <property type="interactions" value="414"/>
</dbReference>
<dbReference type="SUPFAM" id="SSF54211">
    <property type="entry name" value="Ribosomal protein S5 domain 2-like"/>
    <property type="match status" value="2"/>
</dbReference>
<comment type="pathway">
    <text evidence="3">Glycolipid biosynthesis; lipid IV(A) biosynthesis; lipid IV(A) from (3R)-3-hydroxytetradecanoyl-[acyl-carrier-protein] and UDP-N-acetyl-alpha-D-glucosamine: step 2/6.</text>
</comment>
<dbReference type="InterPro" id="IPR011334">
    <property type="entry name" value="UDP-acyl_GlcNac_deAcase_C"/>
</dbReference>
<dbReference type="PANTHER" id="PTHR33694">
    <property type="entry name" value="UDP-3-O-ACYL-N-ACETYLGLUCOSAMINE DEACETYLASE 1, MITOCHONDRIAL-RELATED"/>
    <property type="match status" value="1"/>
</dbReference>
<dbReference type="UniPathway" id="UPA00359">
    <property type="reaction ID" value="UER00478"/>
</dbReference>
<accession>A0A1Y5SC50</accession>
<evidence type="ECO:0000256" key="1">
    <source>
        <dbReference type="ARBA" id="ARBA00001947"/>
    </source>
</evidence>
<evidence type="ECO:0000256" key="7">
    <source>
        <dbReference type="ARBA" id="ARBA00022723"/>
    </source>
</evidence>
<keyword evidence="14" id="KW-1185">Reference proteome</keyword>
<dbReference type="GO" id="GO:0009245">
    <property type="term" value="P:lipid A biosynthetic process"/>
    <property type="evidence" value="ECO:0007669"/>
    <property type="project" value="UniProtKB-UniRule"/>
</dbReference>
<dbReference type="Gene3D" id="3.30.230.20">
    <property type="entry name" value="lpxc deacetylase, domain 1"/>
    <property type="match status" value="1"/>
</dbReference>
<comment type="catalytic activity">
    <reaction evidence="11">
        <text>a UDP-3-O-[(3R)-3-hydroxyacyl]-N-acetyl-alpha-D-glucosamine + H2O = a UDP-3-O-[(3R)-3-hydroxyacyl]-alpha-D-glucosamine + acetate</text>
        <dbReference type="Rhea" id="RHEA:67816"/>
        <dbReference type="ChEBI" id="CHEBI:15377"/>
        <dbReference type="ChEBI" id="CHEBI:30089"/>
        <dbReference type="ChEBI" id="CHEBI:137740"/>
        <dbReference type="ChEBI" id="CHEBI:173225"/>
        <dbReference type="EC" id="3.5.1.108"/>
    </reaction>
</comment>
<proteinExistence type="predicted"/>
<dbReference type="EC" id="3.5.1.108" evidence="4 12"/>
<evidence type="ECO:0000256" key="8">
    <source>
        <dbReference type="ARBA" id="ARBA00022801"/>
    </source>
</evidence>
<dbReference type="InParanoid" id="A0A1Y5SC50"/>
<keyword evidence="5" id="KW-0444">Lipid biosynthesis</keyword>
<dbReference type="GO" id="GO:0103117">
    <property type="term" value="F:UDP-3-O-acyl-N-acetylglucosamine deacetylase activity"/>
    <property type="evidence" value="ECO:0007669"/>
    <property type="project" value="UniProtKB-UniRule"/>
</dbReference>
<dbReference type="InterPro" id="IPR015870">
    <property type="entry name" value="UDP-acyl_N-AcGlcN_deAcase_N"/>
</dbReference>
<keyword evidence="10" id="KW-0443">Lipid metabolism</keyword>
<evidence type="ECO:0000256" key="4">
    <source>
        <dbReference type="ARBA" id="ARBA00012745"/>
    </source>
</evidence>
<evidence type="ECO:0000256" key="3">
    <source>
        <dbReference type="ARBA" id="ARBA00005002"/>
    </source>
</evidence>
<evidence type="ECO:0000256" key="11">
    <source>
        <dbReference type="ARBA" id="ARBA00024535"/>
    </source>
</evidence>
<evidence type="ECO:0000256" key="6">
    <source>
        <dbReference type="ARBA" id="ARBA00022556"/>
    </source>
</evidence>
<evidence type="ECO:0000256" key="9">
    <source>
        <dbReference type="ARBA" id="ARBA00022833"/>
    </source>
</evidence>
<evidence type="ECO:0000313" key="13">
    <source>
        <dbReference type="EMBL" id="SLN37377.1"/>
    </source>
</evidence>
<keyword evidence="7" id="KW-0479">Metal-binding</keyword>
<reference evidence="13 14" key="1">
    <citation type="submission" date="2017-03" db="EMBL/GenBank/DDBJ databases">
        <authorList>
            <person name="Afonso C.L."/>
            <person name="Miller P.J."/>
            <person name="Scott M.A."/>
            <person name="Spackman E."/>
            <person name="Goraichik I."/>
            <person name="Dimitrov K.M."/>
            <person name="Suarez D.L."/>
            <person name="Swayne D.E."/>
        </authorList>
    </citation>
    <scope>NUCLEOTIDE SEQUENCE [LARGE SCALE GENOMIC DNA]</scope>
    <source>
        <strain evidence="13 14">CECT 7691</strain>
    </source>
</reference>
<protein>
    <recommendedName>
        <fullName evidence="4 12">UDP-3-O-acyl-N-acetylglucosamine deacetylase</fullName>
        <ecNumber evidence="4 12">3.5.1.108</ecNumber>
    </recommendedName>
</protein>
<dbReference type="NCBIfam" id="TIGR00325">
    <property type="entry name" value="lpxC"/>
    <property type="match status" value="1"/>
</dbReference>
<comment type="cofactor">
    <cofactor evidence="1">
        <name>Zn(2+)</name>
        <dbReference type="ChEBI" id="CHEBI:29105"/>
    </cofactor>
</comment>
<dbReference type="EMBL" id="FWFR01000001">
    <property type="protein sequence ID" value="SLN37377.1"/>
    <property type="molecule type" value="Genomic_DNA"/>
</dbReference>
<dbReference type="Pfam" id="PF03331">
    <property type="entry name" value="LpxC"/>
    <property type="match status" value="1"/>
</dbReference>
<name>A0A1Y5SC50_9PROT</name>
<evidence type="ECO:0000313" key="14">
    <source>
        <dbReference type="Proteomes" id="UP000193200"/>
    </source>
</evidence>
<dbReference type="Gene3D" id="3.30.1700.10">
    <property type="entry name" value="lpxc deacetylase, domain 2"/>
    <property type="match status" value="1"/>
</dbReference>